<dbReference type="Proteomes" id="UP001345013">
    <property type="component" value="Unassembled WGS sequence"/>
</dbReference>
<feature type="region of interest" description="Disordered" evidence="1">
    <location>
        <begin position="594"/>
        <end position="659"/>
    </location>
</feature>
<feature type="compositionally biased region" description="Basic and acidic residues" evidence="1">
    <location>
        <begin position="133"/>
        <end position="156"/>
    </location>
</feature>
<organism evidence="3 4">
    <name type="scientific">Lithohypha guttulata</name>
    <dbReference type="NCBI Taxonomy" id="1690604"/>
    <lineage>
        <taxon>Eukaryota</taxon>
        <taxon>Fungi</taxon>
        <taxon>Dikarya</taxon>
        <taxon>Ascomycota</taxon>
        <taxon>Pezizomycotina</taxon>
        <taxon>Eurotiomycetes</taxon>
        <taxon>Chaetothyriomycetidae</taxon>
        <taxon>Chaetothyriales</taxon>
        <taxon>Trichomeriaceae</taxon>
        <taxon>Lithohypha</taxon>
    </lineage>
</organism>
<evidence type="ECO:0000313" key="4">
    <source>
        <dbReference type="Proteomes" id="UP001345013"/>
    </source>
</evidence>
<dbReference type="InterPro" id="IPR036420">
    <property type="entry name" value="BRCT_dom_sf"/>
</dbReference>
<reference evidence="3 4" key="1">
    <citation type="submission" date="2023-08" db="EMBL/GenBank/DDBJ databases">
        <title>Black Yeasts Isolated from many extreme environments.</title>
        <authorList>
            <person name="Coleine C."/>
            <person name="Stajich J.E."/>
            <person name="Selbmann L."/>
        </authorList>
    </citation>
    <scope>NUCLEOTIDE SEQUENCE [LARGE SCALE GENOMIC DNA]</scope>
    <source>
        <strain evidence="3 4">CCFEE 5885</strain>
    </source>
</reference>
<feature type="compositionally biased region" description="Basic and acidic residues" evidence="1">
    <location>
        <begin position="630"/>
        <end position="639"/>
    </location>
</feature>
<dbReference type="PROSITE" id="PS50172">
    <property type="entry name" value="BRCT"/>
    <property type="match status" value="1"/>
</dbReference>
<gene>
    <name evidence="3" type="ORF">LTR24_003112</name>
</gene>
<name>A0ABR0KG94_9EURO</name>
<evidence type="ECO:0000259" key="2">
    <source>
        <dbReference type="PROSITE" id="PS50172"/>
    </source>
</evidence>
<feature type="domain" description="BRCT" evidence="2">
    <location>
        <begin position="3"/>
        <end position="99"/>
    </location>
</feature>
<dbReference type="SUPFAM" id="SSF52113">
    <property type="entry name" value="BRCT domain"/>
    <property type="match status" value="1"/>
</dbReference>
<feature type="region of interest" description="Disordered" evidence="1">
    <location>
        <begin position="388"/>
        <end position="409"/>
    </location>
</feature>
<keyword evidence="4" id="KW-1185">Reference proteome</keyword>
<feature type="compositionally biased region" description="Acidic residues" evidence="1">
    <location>
        <begin position="603"/>
        <end position="617"/>
    </location>
</feature>
<feature type="region of interest" description="Disordered" evidence="1">
    <location>
        <begin position="133"/>
        <end position="160"/>
    </location>
</feature>
<dbReference type="CDD" id="cd00027">
    <property type="entry name" value="BRCT"/>
    <property type="match status" value="1"/>
</dbReference>
<protein>
    <recommendedName>
        <fullName evidence="2">BRCT domain-containing protein</fullName>
    </recommendedName>
</protein>
<dbReference type="Gene3D" id="3.40.50.10190">
    <property type="entry name" value="BRCT domain"/>
    <property type="match status" value="1"/>
</dbReference>
<accession>A0ABR0KG94</accession>
<evidence type="ECO:0000313" key="3">
    <source>
        <dbReference type="EMBL" id="KAK5095400.1"/>
    </source>
</evidence>
<proteinExistence type="predicted"/>
<feature type="compositionally biased region" description="Acidic residues" evidence="1">
    <location>
        <begin position="644"/>
        <end position="659"/>
    </location>
</feature>
<sequence length="659" mass="74074">MPPKVTTFRKAVIAYTEGLDPKKADKVRSWIEHNGAKYSKEIMDDVTHLIISSKAWNNYKQQPMVVEARRKRTIYLMKLSWLEDSLNFNKRKPIDEVNKKYTWEVEHAQKVLKKRKERQTAARKERARVLRAEAKEAARASEDDDQEHTSSEDKRNAGKMQQIANCGVKFDKSLLEFERDMALSGYRPYVDEDNLVHLTTLVRSDVWEEVQEHYQIKSSRRQASLLVQNNQQSFPVSQDGSLTSTMGMVNTVHGAPSARCTASGYFTVNSATVAHYLDDDNCCLERTVARRFSEDLHDGHFTPAGAGDHVSTVSNLTMRLQALKLDAGLLTSTFSHWPQHIPFSTYQVTPYTPGADQTGTFLNEPLPTPRVNIPQPFAYSLQLYESFDRPDPPPADTIPTPESMSQSTFNTFTSHTDASLSPTIAAGWSSSLAEACSSASLTSSQPRLHPSQEKRYALYLHYTKKAANANPKMKVNETTELAPKGSTWDFAYDMFRKFFRKKTGLGWDEARGVGGVGGTAKKTNRRRDSGVDVRLDTGDQGHVGLGLQDTATVAMTRKPFKYVPTDTQDLAYIDKKYANRYGEDWLPQPRAVMASSQDGKVESEEDLMNEDLGDVQDEPSAVEMMEGLEDERAQEDQGVKGDWGNDELTGEMDGMVEIE</sequence>
<comment type="caution">
    <text evidence="3">The sequence shown here is derived from an EMBL/GenBank/DDBJ whole genome shotgun (WGS) entry which is preliminary data.</text>
</comment>
<evidence type="ECO:0000256" key="1">
    <source>
        <dbReference type="SAM" id="MobiDB-lite"/>
    </source>
</evidence>
<dbReference type="InterPro" id="IPR001357">
    <property type="entry name" value="BRCT_dom"/>
</dbReference>
<dbReference type="EMBL" id="JAVRRG010000028">
    <property type="protein sequence ID" value="KAK5095400.1"/>
    <property type="molecule type" value="Genomic_DNA"/>
</dbReference>
<dbReference type="Pfam" id="PF12738">
    <property type="entry name" value="PTCB-BRCT"/>
    <property type="match status" value="1"/>
</dbReference>